<sequence>MSRLFNFGLIAVASISVGFSAAARTVDFDFTTSPDSPGTYERSTSLSFQQGGLDLDVSAHGYSTPGSVGDPLATHSDIDVSRRDGYGLYVAQGWQGWFNYDDPRVDGWYNEVVQFDFNQTDVSIERIVFGDFNGGSDFDLFVGDGGVLYYEGTNQVFQNAVLDTETSSLFAIGASDNFSSFMIRSVEVSVLDGTDGQPSPVPLPAGGALMLTAIGILTATRKWSRKT</sequence>
<evidence type="ECO:0008006" key="4">
    <source>
        <dbReference type="Google" id="ProtNLM"/>
    </source>
</evidence>
<evidence type="ECO:0000256" key="1">
    <source>
        <dbReference type="SAM" id="SignalP"/>
    </source>
</evidence>
<feature type="chain" id="PRO_5004555801" description="PEP-CTERM protein-sorting domain-containing protein" evidence="1">
    <location>
        <begin position="24"/>
        <end position="227"/>
    </location>
</feature>
<dbReference type="STRING" id="1123360.thalar_01954"/>
<gene>
    <name evidence="2" type="ORF">thalar_01954</name>
</gene>
<dbReference type="Proteomes" id="UP000015351">
    <property type="component" value="Unassembled WGS sequence"/>
</dbReference>
<keyword evidence="1" id="KW-0732">Signal</keyword>
<comment type="caution">
    <text evidence="2">The sequence shown here is derived from an EMBL/GenBank/DDBJ whole genome shotgun (WGS) entry which is preliminary data.</text>
</comment>
<reference evidence="3" key="1">
    <citation type="journal article" date="2013" name="Stand. Genomic Sci.">
        <title>Genome sequence of the Litoreibacter arenae type strain (DSM 19593(T)), a member of the Roseobacter clade isolated from sea sand.</title>
        <authorList>
            <person name="Riedel T."/>
            <person name="Fiebig A."/>
            <person name="Petersen J."/>
            <person name="Gronow S."/>
            <person name="Kyrpides N.C."/>
            <person name="Goker M."/>
            <person name="Klenk H.P."/>
        </authorList>
    </citation>
    <scope>NUCLEOTIDE SEQUENCE [LARGE SCALE GENOMIC DNA]</scope>
    <source>
        <strain evidence="3">DSM 19593</strain>
    </source>
</reference>
<feature type="signal peptide" evidence="1">
    <location>
        <begin position="1"/>
        <end position="23"/>
    </location>
</feature>
<dbReference type="OrthoDB" id="9842620at2"/>
<name>S9RM24_9RHOB</name>
<dbReference type="HOGENOM" id="CLU_1218555_0_0_5"/>
<organism evidence="2 3">
    <name type="scientific">Litoreibacter arenae DSM 19593</name>
    <dbReference type="NCBI Taxonomy" id="1123360"/>
    <lineage>
        <taxon>Bacteria</taxon>
        <taxon>Pseudomonadati</taxon>
        <taxon>Pseudomonadota</taxon>
        <taxon>Alphaproteobacteria</taxon>
        <taxon>Rhodobacterales</taxon>
        <taxon>Roseobacteraceae</taxon>
        <taxon>Litoreibacter</taxon>
    </lineage>
</organism>
<protein>
    <recommendedName>
        <fullName evidence="4">PEP-CTERM protein-sorting domain-containing protein</fullName>
    </recommendedName>
</protein>
<evidence type="ECO:0000313" key="2">
    <source>
        <dbReference type="EMBL" id="EPX79135.1"/>
    </source>
</evidence>
<dbReference type="AlphaFoldDB" id="S9RM24"/>
<dbReference type="RefSeq" id="WP_021100515.1">
    <property type="nucleotide sequence ID" value="NZ_KE557306.1"/>
</dbReference>
<keyword evidence="3" id="KW-1185">Reference proteome</keyword>
<accession>S9RM24</accession>
<dbReference type="EMBL" id="AONI01000010">
    <property type="protein sequence ID" value="EPX79135.1"/>
    <property type="molecule type" value="Genomic_DNA"/>
</dbReference>
<proteinExistence type="predicted"/>
<evidence type="ECO:0000313" key="3">
    <source>
        <dbReference type="Proteomes" id="UP000015351"/>
    </source>
</evidence>